<reference evidence="2 3" key="1">
    <citation type="journal article" date="2020" name="Cell">
        <title>Large-Scale Comparative Analyses of Tick Genomes Elucidate Their Genetic Diversity and Vector Capacities.</title>
        <authorList>
            <consortium name="Tick Genome and Microbiome Consortium (TIGMIC)"/>
            <person name="Jia N."/>
            <person name="Wang J."/>
            <person name="Shi W."/>
            <person name="Du L."/>
            <person name="Sun Y."/>
            <person name="Zhan W."/>
            <person name="Jiang J.F."/>
            <person name="Wang Q."/>
            <person name="Zhang B."/>
            <person name="Ji P."/>
            <person name="Bell-Sakyi L."/>
            <person name="Cui X.M."/>
            <person name="Yuan T.T."/>
            <person name="Jiang B.G."/>
            <person name="Yang W.F."/>
            <person name="Lam T.T."/>
            <person name="Chang Q.C."/>
            <person name="Ding S.J."/>
            <person name="Wang X.J."/>
            <person name="Zhu J.G."/>
            <person name="Ruan X.D."/>
            <person name="Zhao L."/>
            <person name="Wei J.T."/>
            <person name="Ye R.Z."/>
            <person name="Que T.C."/>
            <person name="Du C.H."/>
            <person name="Zhou Y.H."/>
            <person name="Cheng J.X."/>
            <person name="Dai P.F."/>
            <person name="Guo W.B."/>
            <person name="Han X.H."/>
            <person name="Huang E.J."/>
            <person name="Li L.F."/>
            <person name="Wei W."/>
            <person name="Gao Y.C."/>
            <person name="Liu J.Z."/>
            <person name="Shao H.Z."/>
            <person name="Wang X."/>
            <person name="Wang C.C."/>
            <person name="Yang T.C."/>
            <person name="Huo Q.B."/>
            <person name="Li W."/>
            <person name="Chen H.Y."/>
            <person name="Chen S.E."/>
            <person name="Zhou L.G."/>
            <person name="Ni X.B."/>
            <person name="Tian J.H."/>
            <person name="Sheng Y."/>
            <person name="Liu T."/>
            <person name="Pan Y.S."/>
            <person name="Xia L.Y."/>
            <person name="Li J."/>
            <person name="Zhao F."/>
            <person name="Cao W.C."/>
        </authorList>
    </citation>
    <scope>NUCLEOTIDE SEQUENCE [LARGE SCALE GENOMIC DNA]</scope>
    <source>
        <strain evidence="2">HaeL-2018</strain>
    </source>
</reference>
<feature type="compositionally biased region" description="Low complexity" evidence="1">
    <location>
        <begin position="138"/>
        <end position="150"/>
    </location>
</feature>
<evidence type="ECO:0000313" key="2">
    <source>
        <dbReference type="EMBL" id="KAH9370833.1"/>
    </source>
</evidence>
<dbReference type="Proteomes" id="UP000821853">
    <property type="component" value="Chromosome 3"/>
</dbReference>
<protein>
    <submittedName>
        <fullName evidence="2">Uncharacterized protein</fullName>
    </submittedName>
</protein>
<feature type="compositionally biased region" description="Polar residues" evidence="1">
    <location>
        <begin position="127"/>
        <end position="137"/>
    </location>
</feature>
<dbReference type="AlphaFoldDB" id="A0A9J6G7Z4"/>
<name>A0A9J6G7Z4_HAELO</name>
<evidence type="ECO:0000313" key="3">
    <source>
        <dbReference type="Proteomes" id="UP000821853"/>
    </source>
</evidence>
<organism evidence="2 3">
    <name type="scientific">Haemaphysalis longicornis</name>
    <name type="common">Bush tick</name>
    <dbReference type="NCBI Taxonomy" id="44386"/>
    <lineage>
        <taxon>Eukaryota</taxon>
        <taxon>Metazoa</taxon>
        <taxon>Ecdysozoa</taxon>
        <taxon>Arthropoda</taxon>
        <taxon>Chelicerata</taxon>
        <taxon>Arachnida</taxon>
        <taxon>Acari</taxon>
        <taxon>Parasitiformes</taxon>
        <taxon>Ixodida</taxon>
        <taxon>Ixodoidea</taxon>
        <taxon>Ixodidae</taxon>
        <taxon>Haemaphysalinae</taxon>
        <taxon>Haemaphysalis</taxon>
    </lineage>
</organism>
<sequence length="203" mass="22494">MEIRCTRDWLQLCERHFFRSGTEEQYEEKEHLLQELIDLAREYNYKFRVRNAARQQTAAATVASQRAAAHSARDAATAACTLDAVQDLDPNSSFCDYSPLSDTPSPASQLLTAIAAGDEIPEEADTFDTNGSPVGQLSTSTSGGTSTAAAQLPYGGSHNASQNDPCKERERRSAEERDRHQQLLENQQDNFLKILDVISNLKK</sequence>
<keyword evidence="3" id="KW-1185">Reference proteome</keyword>
<comment type="caution">
    <text evidence="2">The sequence shown here is derived from an EMBL/GenBank/DDBJ whole genome shotgun (WGS) entry which is preliminary data.</text>
</comment>
<gene>
    <name evidence="2" type="ORF">HPB48_007904</name>
</gene>
<feature type="compositionally biased region" description="Basic and acidic residues" evidence="1">
    <location>
        <begin position="165"/>
        <end position="182"/>
    </location>
</feature>
<feature type="region of interest" description="Disordered" evidence="1">
    <location>
        <begin position="126"/>
        <end position="189"/>
    </location>
</feature>
<evidence type="ECO:0000256" key="1">
    <source>
        <dbReference type="SAM" id="MobiDB-lite"/>
    </source>
</evidence>
<accession>A0A9J6G7Z4</accession>
<proteinExistence type="predicted"/>
<dbReference type="VEuPathDB" id="VectorBase:HLOH_065295"/>
<dbReference type="EMBL" id="JABSTR010000005">
    <property type="protein sequence ID" value="KAH9370833.1"/>
    <property type="molecule type" value="Genomic_DNA"/>
</dbReference>